<dbReference type="Proteomes" id="UP000709295">
    <property type="component" value="Unassembled WGS sequence"/>
</dbReference>
<evidence type="ECO:0000313" key="2">
    <source>
        <dbReference type="Proteomes" id="UP000709295"/>
    </source>
</evidence>
<comment type="caution">
    <text evidence="1">The sequence shown here is derived from an EMBL/GenBank/DDBJ whole genome shotgun (WGS) entry which is preliminary data.</text>
</comment>
<evidence type="ECO:0000313" key="1">
    <source>
        <dbReference type="EMBL" id="KAG6947623.1"/>
    </source>
</evidence>
<reference evidence="1" key="1">
    <citation type="submission" date="2021-01" db="EMBL/GenBank/DDBJ databases">
        <title>Phytophthora aleatoria, a newly-described species from Pinus radiata is distinct from Phytophthora cactorum isolates based on comparative genomics.</title>
        <authorList>
            <person name="Mcdougal R."/>
            <person name="Panda P."/>
            <person name="Williams N."/>
            <person name="Studholme D.J."/>
        </authorList>
    </citation>
    <scope>NUCLEOTIDE SEQUENCE</scope>
    <source>
        <strain evidence="1">NZFS 4037</strain>
    </source>
</reference>
<accession>A0A8J5IZF7</accession>
<dbReference type="AlphaFoldDB" id="A0A8J5IZF7"/>
<gene>
    <name evidence="1" type="ORF">JG688_00015462</name>
</gene>
<keyword evidence="2" id="KW-1185">Reference proteome</keyword>
<dbReference type="EMBL" id="JAENGY010001681">
    <property type="protein sequence ID" value="KAG6947623.1"/>
    <property type="molecule type" value="Genomic_DNA"/>
</dbReference>
<organism evidence="1 2">
    <name type="scientific">Phytophthora aleatoria</name>
    <dbReference type="NCBI Taxonomy" id="2496075"/>
    <lineage>
        <taxon>Eukaryota</taxon>
        <taxon>Sar</taxon>
        <taxon>Stramenopiles</taxon>
        <taxon>Oomycota</taxon>
        <taxon>Peronosporomycetes</taxon>
        <taxon>Peronosporales</taxon>
        <taxon>Peronosporaceae</taxon>
        <taxon>Phytophthora</taxon>
    </lineage>
</organism>
<name>A0A8J5IZF7_9STRA</name>
<sequence length="99" mass="11003">MDQIPGVRFILCVVVTDRLANAEYKLYTVERNAQTNEADPLPDLAPVRVEAPHTMVKFDSRELLGLPPGSVIPDTGEQFPDPAIEVDLYEVLVVAHDIF</sequence>
<protein>
    <submittedName>
        <fullName evidence="1">Uncharacterized protein</fullName>
    </submittedName>
</protein>
<proteinExistence type="predicted"/>